<evidence type="ECO:0000259" key="2">
    <source>
        <dbReference type="Pfam" id="PF00345"/>
    </source>
</evidence>
<dbReference type="InterPro" id="IPR008962">
    <property type="entry name" value="PapD-like_sf"/>
</dbReference>
<gene>
    <name evidence="3" type="ORF">VIBNISOn1_780004</name>
</gene>
<dbReference type="Gene3D" id="2.60.40.10">
    <property type="entry name" value="Immunoglobulins"/>
    <property type="match status" value="1"/>
</dbReference>
<dbReference type="InterPro" id="IPR016147">
    <property type="entry name" value="Pili_assmbl_chaperone_N"/>
</dbReference>
<proteinExistence type="predicted"/>
<dbReference type="AlphaFoldDB" id="A0AAV2VWT8"/>
<dbReference type="Pfam" id="PF00345">
    <property type="entry name" value="PapD_N"/>
    <property type="match status" value="1"/>
</dbReference>
<sequence>MKFLSLLFVCLLGFSHLSYAQLKIAPTRIVAQGEQASTHKLFIENTTSDPMRVKVSVVYRSALAGNDKSKTRLEQDIEVQEDLSKFVKVSPPIIGNLKPNQRRTVRVRIQGLPAEYEEGEYRTYLLFQPIPLKDDKILDDGNAQGMTMNLDFIINTMIPVYAQKGAVEHSVRLDCKPNAVRVFNEGNYQLKGKLVAGNQVQNVFLVRDSSLEKTVTHSKGAQFVVDDQIIGSCN</sequence>
<comment type="caution">
    <text evidence="3">The sequence shown here is derived from an EMBL/GenBank/DDBJ whole genome shotgun (WGS) entry which is preliminary data.</text>
</comment>
<dbReference type="RefSeq" id="WP_022613341.1">
    <property type="nucleotide sequence ID" value="NZ_LK391965.1"/>
</dbReference>
<accession>A0AAV2VWT8</accession>
<dbReference type="InterPro" id="IPR013783">
    <property type="entry name" value="Ig-like_fold"/>
</dbReference>
<evidence type="ECO:0000313" key="4">
    <source>
        <dbReference type="Proteomes" id="UP000018211"/>
    </source>
</evidence>
<reference evidence="3 4" key="1">
    <citation type="journal article" date="2013" name="ISME J.">
        <title>Comparative genomics of pathogenic lineages of Vibrio nigripulchritudo identifies virulence-associated traits.</title>
        <authorList>
            <person name="Goudenege D."/>
            <person name="Labreuche Y."/>
            <person name="Krin E."/>
            <person name="Ansquer D."/>
            <person name="Mangenot S."/>
            <person name="Calteau A."/>
            <person name="Medigue C."/>
            <person name="Mazel D."/>
            <person name="Polz M.F."/>
            <person name="Le Roux F."/>
        </authorList>
    </citation>
    <scope>NUCLEOTIDE SEQUENCE [LARGE SCALE GENOMIC DNA]</scope>
    <source>
        <strain evidence="3 4">SOn1</strain>
    </source>
</reference>
<dbReference type="EMBL" id="CAOF01000173">
    <property type="protein sequence ID" value="CCO49070.1"/>
    <property type="molecule type" value="Genomic_DNA"/>
</dbReference>
<feature type="signal peptide" evidence="1">
    <location>
        <begin position="1"/>
        <end position="20"/>
    </location>
</feature>
<evidence type="ECO:0000313" key="3">
    <source>
        <dbReference type="EMBL" id="CCO49070.1"/>
    </source>
</evidence>
<name>A0AAV2VWT8_9VIBR</name>
<dbReference type="GO" id="GO:0030288">
    <property type="term" value="C:outer membrane-bounded periplasmic space"/>
    <property type="evidence" value="ECO:0007669"/>
    <property type="project" value="InterPro"/>
</dbReference>
<keyword evidence="1" id="KW-0732">Signal</keyword>
<dbReference type="Proteomes" id="UP000018211">
    <property type="component" value="Unassembled WGS sequence"/>
</dbReference>
<protein>
    <submittedName>
        <fullName evidence="3">P pilus assembly protein, chaperone PapD</fullName>
    </submittedName>
</protein>
<dbReference type="SUPFAM" id="SSF49354">
    <property type="entry name" value="PapD-like"/>
    <property type="match status" value="1"/>
</dbReference>
<feature type="domain" description="Pili assembly chaperone N-terminal" evidence="2">
    <location>
        <begin position="22"/>
        <end position="150"/>
    </location>
</feature>
<organism evidence="3 4">
    <name type="scientific">Vibrio nigripulchritudo SOn1</name>
    <dbReference type="NCBI Taxonomy" id="1238450"/>
    <lineage>
        <taxon>Bacteria</taxon>
        <taxon>Pseudomonadati</taxon>
        <taxon>Pseudomonadota</taxon>
        <taxon>Gammaproteobacteria</taxon>
        <taxon>Vibrionales</taxon>
        <taxon>Vibrionaceae</taxon>
        <taxon>Vibrio</taxon>
    </lineage>
</organism>
<feature type="chain" id="PRO_5043920865" evidence="1">
    <location>
        <begin position="21"/>
        <end position="234"/>
    </location>
</feature>
<dbReference type="GO" id="GO:0071555">
    <property type="term" value="P:cell wall organization"/>
    <property type="evidence" value="ECO:0007669"/>
    <property type="project" value="InterPro"/>
</dbReference>
<evidence type="ECO:0000256" key="1">
    <source>
        <dbReference type="SAM" id="SignalP"/>
    </source>
</evidence>